<evidence type="ECO:0000256" key="2">
    <source>
        <dbReference type="SAM" id="Phobius"/>
    </source>
</evidence>
<evidence type="ECO:0000313" key="4">
    <source>
        <dbReference type="Proteomes" id="UP001303946"/>
    </source>
</evidence>
<evidence type="ECO:0000256" key="1">
    <source>
        <dbReference type="SAM" id="Coils"/>
    </source>
</evidence>
<feature type="transmembrane region" description="Helical" evidence="2">
    <location>
        <begin position="25"/>
        <end position="43"/>
    </location>
</feature>
<dbReference type="RefSeq" id="WP_316698388.1">
    <property type="nucleotide sequence ID" value="NZ_CP136336.1"/>
</dbReference>
<keyword evidence="2" id="KW-1133">Transmembrane helix</keyword>
<dbReference type="Proteomes" id="UP001303946">
    <property type="component" value="Chromosome"/>
</dbReference>
<accession>A0ABZ0CM77</accession>
<keyword evidence="2" id="KW-0472">Membrane</keyword>
<name>A0ABZ0CM77_9BURK</name>
<organism evidence="3 4">
    <name type="scientific">Piscinibacter gummiphilus</name>
    <dbReference type="NCBI Taxonomy" id="946333"/>
    <lineage>
        <taxon>Bacteria</taxon>
        <taxon>Pseudomonadati</taxon>
        <taxon>Pseudomonadota</taxon>
        <taxon>Betaproteobacteria</taxon>
        <taxon>Burkholderiales</taxon>
        <taxon>Sphaerotilaceae</taxon>
        <taxon>Piscinibacter</taxon>
    </lineage>
</organism>
<keyword evidence="1" id="KW-0175">Coiled coil</keyword>
<gene>
    <name evidence="3" type="ORF">RXV79_14310</name>
</gene>
<keyword evidence="2" id="KW-0812">Transmembrane</keyword>
<reference evidence="3 4" key="1">
    <citation type="submission" date="2023-10" db="EMBL/GenBank/DDBJ databases">
        <title>Bacteria for the degradation of biodegradable plastic PBAT(Polybutylene adipate terephthalate).</title>
        <authorList>
            <person name="Weon H.-Y."/>
            <person name="Yeon J."/>
        </authorList>
    </citation>
    <scope>NUCLEOTIDE SEQUENCE [LARGE SCALE GENOMIC DNA]</scope>
    <source>
        <strain evidence="3 4">SBD 7-3</strain>
    </source>
</reference>
<keyword evidence="4" id="KW-1185">Reference proteome</keyword>
<evidence type="ECO:0000313" key="3">
    <source>
        <dbReference type="EMBL" id="WOB06097.1"/>
    </source>
</evidence>
<proteinExistence type="predicted"/>
<sequence length="230" mass="24885">MFGRSKPVVLESYGHRRKRGRPPRWLVLLLSGVAVGVAGVLVVQERYLPPRLSASESSKLRTAYDTTEAERKRLQEALGEAERKLATTTTQNKALQDELAGSRTRIERLNQDLATTVEALPPDPRGGTVEVRAGKFTVRGGSLVYDVVLARDRAGNKPTTGVLQLQVVGSSAKSPQATVALKPVPLSFTSHEVVSGSQPLPEGFKAREATVQVLDRPAGRALGMRVMLVK</sequence>
<protein>
    <submittedName>
        <fullName evidence="3">Uncharacterized protein</fullName>
    </submittedName>
</protein>
<dbReference type="EMBL" id="CP136336">
    <property type="protein sequence ID" value="WOB06097.1"/>
    <property type="molecule type" value="Genomic_DNA"/>
</dbReference>
<feature type="coiled-coil region" evidence="1">
    <location>
        <begin position="57"/>
        <end position="112"/>
    </location>
</feature>